<organism evidence="2 3">
    <name type="scientific">Caryophanon latum</name>
    <dbReference type="NCBI Taxonomy" id="33977"/>
    <lineage>
        <taxon>Bacteria</taxon>
        <taxon>Bacillati</taxon>
        <taxon>Bacillota</taxon>
        <taxon>Bacilli</taxon>
        <taxon>Bacillales</taxon>
        <taxon>Caryophanaceae</taxon>
        <taxon>Caryophanon</taxon>
    </lineage>
</organism>
<dbReference type="RefSeq" id="WP_066462255.1">
    <property type="nucleotide sequence ID" value="NZ_MATO01000014.1"/>
</dbReference>
<evidence type="ECO:0000259" key="1">
    <source>
        <dbReference type="Pfam" id="PF06114"/>
    </source>
</evidence>
<protein>
    <recommendedName>
        <fullName evidence="1">IrrE N-terminal-like domain-containing protein</fullName>
    </recommendedName>
</protein>
<dbReference type="Proteomes" id="UP000093482">
    <property type="component" value="Unassembled WGS sequence"/>
</dbReference>
<keyword evidence="3" id="KW-1185">Reference proteome</keyword>
<proteinExistence type="predicted"/>
<dbReference type="OrthoDB" id="42613at2"/>
<evidence type="ECO:0000313" key="3">
    <source>
        <dbReference type="Proteomes" id="UP000093482"/>
    </source>
</evidence>
<accession>A0A1C0YZP7</accession>
<dbReference type="InterPro" id="IPR010359">
    <property type="entry name" value="IrrE_HExxH"/>
</dbReference>
<comment type="caution">
    <text evidence="2">The sequence shown here is derived from an EMBL/GenBank/DDBJ whole genome shotgun (WGS) entry which is preliminary data.</text>
</comment>
<dbReference type="PANTHER" id="PTHR43236">
    <property type="entry name" value="ANTITOXIN HIGA1"/>
    <property type="match status" value="1"/>
</dbReference>
<dbReference type="Pfam" id="PF06114">
    <property type="entry name" value="Peptidase_M78"/>
    <property type="match status" value="1"/>
</dbReference>
<evidence type="ECO:0000313" key="2">
    <source>
        <dbReference type="EMBL" id="OCS92667.1"/>
    </source>
</evidence>
<dbReference type="Gene3D" id="1.10.10.2910">
    <property type="match status" value="1"/>
</dbReference>
<reference evidence="2 3" key="1">
    <citation type="submission" date="2016-07" db="EMBL/GenBank/DDBJ databases">
        <title>Caryophanon latum genome sequencing.</title>
        <authorList>
            <person name="Verma A."/>
            <person name="Pal Y."/>
            <person name="Krishnamurthi S."/>
        </authorList>
    </citation>
    <scope>NUCLEOTIDE SEQUENCE [LARGE SCALE GENOMIC DNA]</scope>
    <source>
        <strain evidence="2 3">DSM 14151</strain>
    </source>
</reference>
<gene>
    <name evidence="2" type="ORF">A6K76_06205</name>
</gene>
<name>A0A1C0YZP7_9BACL</name>
<dbReference type="PANTHER" id="PTHR43236:SF1">
    <property type="entry name" value="BLL7220 PROTEIN"/>
    <property type="match status" value="1"/>
</dbReference>
<sequence>MNRREQAEKTAEAFAASFLDDVYGYDLFVGSQIERILSEKVHLVYKNIEDPAFFGAAITHQSGDKFVVLNTHHPLRTRYFTAAHELWHLSEASQMQQERFDHERAADRFAACLLLPKPLVKALWKRFNEKWNEEQAVLTIADLSAAPYKTVERRIVEVGETINVSHSEEEWQQLRQHYALPDSPLDLALHDTKFHAYEKQVLMHVEKGLDPLTASNKLAGFAPSVSEQLRQEGIANE</sequence>
<dbReference type="AlphaFoldDB" id="A0A1C0YZP7"/>
<dbReference type="EMBL" id="MATO01000014">
    <property type="protein sequence ID" value="OCS92667.1"/>
    <property type="molecule type" value="Genomic_DNA"/>
</dbReference>
<feature type="domain" description="IrrE N-terminal-like" evidence="1">
    <location>
        <begin position="60"/>
        <end position="155"/>
    </location>
</feature>
<dbReference type="InterPro" id="IPR052345">
    <property type="entry name" value="Rad_response_metalloprotease"/>
</dbReference>